<gene>
    <name evidence="6" type="ORF">BRAFLDRAFT_117070</name>
</gene>
<dbReference type="STRING" id="7739.C3XWJ5"/>
<evidence type="ECO:0000313" key="6">
    <source>
        <dbReference type="EMBL" id="EEN67729.1"/>
    </source>
</evidence>
<evidence type="ECO:0000256" key="3">
    <source>
        <dbReference type="SAM" id="MobiDB-lite"/>
    </source>
</evidence>
<dbReference type="InterPro" id="IPR014710">
    <property type="entry name" value="RmlC-like_jellyroll"/>
</dbReference>
<evidence type="ECO:0000256" key="1">
    <source>
        <dbReference type="ARBA" id="ARBA00008416"/>
    </source>
</evidence>
<dbReference type="Gene3D" id="2.60.120.10">
    <property type="entry name" value="Jelly Rolls"/>
    <property type="match status" value="2"/>
</dbReference>
<dbReference type="InterPro" id="IPR003829">
    <property type="entry name" value="Pirin_N_dom"/>
</dbReference>
<feature type="compositionally biased region" description="Basic residues" evidence="3">
    <location>
        <begin position="12"/>
        <end position="25"/>
    </location>
</feature>
<dbReference type="AlphaFoldDB" id="C3XWJ5"/>
<evidence type="ECO:0000259" key="4">
    <source>
        <dbReference type="Pfam" id="PF02678"/>
    </source>
</evidence>
<feature type="domain" description="Pirin N-terminal" evidence="4">
    <location>
        <begin position="81"/>
        <end position="165"/>
    </location>
</feature>
<dbReference type="EMBL" id="GG666471">
    <property type="protein sequence ID" value="EEN67729.1"/>
    <property type="molecule type" value="Genomic_DNA"/>
</dbReference>
<dbReference type="Pfam" id="PF05726">
    <property type="entry name" value="Pirin_C"/>
    <property type="match status" value="1"/>
</dbReference>
<protein>
    <recommendedName>
        <fullName evidence="7">Pirin</fullName>
    </recommendedName>
</protein>
<dbReference type="PANTHER" id="PTHR13903">
    <property type="entry name" value="PIRIN-RELATED"/>
    <property type="match status" value="1"/>
</dbReference>
<dbReference type="Pfam" id="PF02678">
    <property type="entry name" value="Pirin"/>
    <property type="match status" value="1"/>
</dbReference>
<accession>C3XWJ5</accession>
<dbReference type="InterPro" id="IPR008778">
    <property type="entry name" value="Pirin_C_dom"/>
</dbReference>
<feature type="region of interest" description="Disordered" evidence="3">
    <location>
        <begin position="1"/>
        <end position="25"/>
    </location>
</feature>
<evidence type="ECO:0008006" key="7">
    <source>
        <dbReference type="Google" id="ProtNLM"/>
    </source>
</evidence>
<organism>
    <name type="scientific">Branchiostoma floridae</name>
    <name type="common">Florida lancelet</name>
    <name type="synonym">Amphioxus</name>
    <dbReference type="NCBI Taxonomy" id="7739"/>
    <lineage>
        <taxon>Eukaryota</taxon>
        <taxon>Metazoa</taxon>
        <taxon>Chordata</taxon>
        <taxon>Cephalochordata</taxon>
        <taxon>Leptocardii</taxon>
        <taxon>Amphioxiformes</taxon>
        <taxon>Branchiostomatidae</taxon>
        <taxon>Branchiostoma</taxon>
    </lineage>
</organism>
<evidence type="ECO:0000256" key="2">
    <source>
        <dbReference type="RuleBase" id="RU003457"/>
    </source>
</evidence>
<dbReference type="eggNOG" id="ENOG502QQ5A">
    <property type="taxonomic scope" value="Eukaryota"/>
</dbReference>
<dbReference type="InParanoid" id="C3XWJ5"/>
<feature type="compositionally biased region" description="Polar residues" evidence="3">
    <location>
        <begin position="1"/>
        <end position="11"/>
    </location>
</feature>
<name>C3XWJ5_BRAFL</name>
<dbReference type="CDD" id="cd02247">
    <property type="entry name" value="cupin_pirin_C"/>
    <property type="match status" value="1"/>
</dbReference>
<dbReference type="SUPFAM" id="SSF51182">
    <property type="entry name" value="RmlC-like cupins"/>
    <property type="match status" value="1"/>
</dbReference>
<proteinExistence type="inferred from homology"/>
<sequence length="341" mass="37661">MPLEQSSPTRFNSRRVLKSSHTKGRHKTLQQLHLRKGSTAATAEMSRTIANSHQAELQVFERYGTKARYAIGYSDWPEMAAGLDPFIMMNEFEITKPGVTDHPHRGYDHATYMLSGADSNEDSKGYKNRVESGGLQWLTAGKGVVHCEVPGSDDDTKDHGLQLWINLKRADKMVEPAYQELLSKDIPKPSKDGVTVAVLAGESLGEKSQVYTRTPTMFLDFTLEPGAKYTQAVPKGWNGFVYVMSGNVHLGPEDKQTVGKPHDSLIMSDGDGLALENKGPEKVQFVLVAGEPINEPVCRGGHFVMNTEEEVRAALEDWKSGKNGFENAPTWKSSVVAELQK</sequence>
<reference evidence="6" key="1">
    <citation type="journal article" date="2008" name="Nature">
        <title>The amphioxus genome and the evolution of the chordate karyotype.</title>
        <authorList>
            <consortium name="US DOE Joint Genome Institute (JGI-PGF)"/>
            <person name="Putnam N.H."/>
            <person name="Butts T."/>
            <person name="Ferrier D.E.K."/>
            <person name="Furlong R.F."/>
            <person name="Hellsten U."/>
            <person name="Kawashima T."/>
            <person name="Robinson-Rechavi M."/>
            <person name="Shoguchi E."/>
            <person name="Terry A."/>
            <person name="Yu J.-K."/>
            <person name="Benito-Gutierrez E.L."/>
            <person name="Dubchak I."/>
            <person name="Garcia-Fernandez J."/>
            <person name="Gibson-Brown J.J."/>
            <person name="Grigoriev I.V."/>
            <person name="Horton A.C."/>
            <person name="de Jong P.J."/>
            <person name="Jurka J."/>
            <person name="Kapitonov V.V."/>
            <person name="Kohara Y."/>
            <person name="Kuroki Y."/>
            <person name="Lindquist E."/>
            <person name="Lucas S."/>
            <person name="Osoegawa K."/>
            <person name="Pennacchio L.A."/>
            <person name="Salamov A.A."/>
            <person name="Satou Y."/>
            <person name="Sauka-Spengler T."/>
            <person name="Schmutz J."/>
            <person name="Shin-I T."/>
            <person name="Toyoda A."/>
            <person name="Bronner-Fraser M."/>
            <person name="Fujiyama A."/>
            <person name="Holland L.Z."/>
            <person name="Holland P.W.H."/>
            <person name="Satoh N."/>
            <person name="Rokhsar D.S."/>
        </authorList>
    </citation>
    <scope>NUCLEOTIDE SEQUENCE [LARGE SCALE GENOMIC DNA]</scope>
    <source>
        <strain evidence="6">S238N-H82</strain>
        <tissue evidence="6">Testes</tissue>
    </source>
</reference>
<comment type="similarity">
    <text evidence="1 2">Belongs to the pirin family.</text>
</comment>
<dbReference type="InterPro" id="IPR012093">
    <property type="entry name" value="Pirin"/>
</dbReference>
<dbReference type="InterPro" id="IPR011051">
    <property type="entry name" value="RmlC_Cupin_sf"/>
</dbReference>
<dbReference type="PANTHER" id="PTHR13903:SF8">
    <property type="entry name" value="PIRIN"/>
    <property type="match status" value="1"/>
</dbReference>
<feature type="domain" description="Pirin C-terminal" evidence="5">
    <location>
        <begin position="219"/>
        <end position="324"/>
    </location>
</feature>
<dbReference type="CDD" id="cd02909">
    <property type="entry name" value="cupin_pirin_N"/>
    <property type="match status" value="1"/>
</dbReference>
<evidence type="ECO:0000259" key="5">
    <source>
        <dbReference type="Pfam" id="PF05726"/>
    </source>
</evidence>